<dbReference type="Proteomes" id="UP000215902">
    <property type="component" value="Unassembled WGS sequence"/>
</dbReference>
<name>A0A267EYN9_9PLAT</name>
<evidence type="ECO:0000313" key="2">
    <source>
        <dbReference type="EMBL" id="PAA66623.1"/>
    </source>
</evidence>
<proteinExistence type="inferred from homology"/>
<evidence type="ECO:0000313" key="3">
    <source>
        <dbReference type="Proteomes" id="UP000215902"/>
    </source>
</evidence>
<dbReference type="PANTHER" id="PTHR30615">
    <property type="entry name" value="UNCHARACTERIZED PROTEIN YJBQ-RELATED"/>
    <property type="match status" value="1"/>
</dbReference>
<comment type="caution">
    <text evidence="2">The sequence shown here is derived from an EMBL/GenBank/DDBJ whole genome shotgun (WGS) entry which is preliminary data.</text>
</comment>
<dbReference type="STRING" id="282301.A0A267EYN9"/>
<dbReference type="OrthoDB" id="10255963at2759"/>
<dbReference type="PROSITE" id="PS01314">
    <property type="entry name" value="UPF0047"/>
    <property type="match status" value="1"/>
</dbReference>
<comment type="similarity">
    <text evidence="1">Belongs to the UPF0047 family.</text>
</comment>
<dbReference type="SUPFAM" id="SSF111038">
    <property type="entry name" value="YjbQ-like"/>
    <property type="match status" value="1"/>
</dbReference>
<keyword evidence="3" id="KW-1185">Reference proteome</keyword>
<evidence type="ECO:0008006" key="4">
    <source>
        <dbReference type="Google" id="ProtNLM"/>
    </source>
</evidence>
<dbReference type="InterPro" id="IPR035917">
    <property type="entry name" value="YjbQ-like_sf"/>
</dbReference>
<evidence type="ECO:0000256" key="1">
    <source>
        <dbReference type="ARBA" id="ARBA00005534"/>
    </source>
</evidence>
<dbReference type="EMBL" id="NIVC01001546">
    <property type="protein sequence ID" value="PAA66623.1"/>
    <property type="molecule type" value="Genomic_DNA"/>
</dbReference>
<dbReference type="PIRSF" id="PIRSF004681">
    <property type="entry name" value="UCP004681"/>
    <property type="match status" value="1"/>
</dbReference>
<accession>A0A267EYN9</accession>
<sequence>NSSKASAAVSGATVWYQTVLKVSGKSRGCHYITDLIKSVPEIAKIKIGTVNLLLQHTSASLCLNESWDASVKADMEMILNRLVPEDQRYQHSCEGPDDMPAHAKAAILGCSLTIPISNGQMCLGTWQGIWLCEHRNHKSSRNIVVTVNGVEK</sequence>
<dbReference type="Pfam" id="PF01894">
    <property type="entry name" value="YjbQ"/>
    <property type="match status" value="1"/>
</dbReference>
<gene>
    <name evidence="2" type="ORF">BOX15_Mlig033509g3</name>
</gene>
<dbReference type="Gene3D" id="2.60.120.460">
    <property type="entry name" value="YjbQ-like"/>
    <property type="match status" value="1"/>
</dbReference>
<dbReference type="PANTHER" id="PTHR30615:SF8">
    <property type="entry name" value="UPF0047 PROTEIN C4A8.02C"/>
    <property type="match status" value="1"/>
</dbReference>
<dbReference type="AlphaFoldDB" id="A0A267EYN9"/>
<protein>
    <recommendedName>
        <fullName evidence="4">Secondary thiamine-phosphate synthase enzyme</fullName>
    </recommendedName>
</protein>
<organism evidence="2 3">
    <name type="scientific">Macrostomum lignano</name>
    <dbReference type="NCBI Taxonomy" id="282301"/>
    <lineage>
        <taxon>Eukaryota</taxon>
        <taxon>Metazoa</taxon>
        <taxon>Spiralia</taxon>
        <taxon>Lophotrochozoa</taxon>
        <taxon>Platyhelminthes</taxon>
        <taxon>Rhabditophora</taxon>
        <taxon>Macrostomorpha</taxon>
        <taxon>Macrostomida</taxon>
        <taxon>Macrostomidae</taxon>
        <taxon>Macrostomum</taxon>
    </lineage>
</organism>
<dbReference type="InterPro" id="IPR001602">
    <property type="entry name" value="UPF0047_YjbQ-like"/>
</dbReference>
<dbReference type="NCBIfam" id="TIGR00149">
    <property type="entry name" value="TIGR00149_YjbQ"/>
    <property type="match status" value="1"/>
</dbReference>
<reference evidence="2 3" key="1">
    <citation type="submission" date="2017-06" db="EMBL/GenBank/DDBJ databases">
        <title>A platform for efficient transgenesis in Macrostomum lignano, a flatworm model organism for stem cell research.</title>
        <authorList>
            <person name="Berezikov E."/>
        </authorList>
    </citation>
    <scope>NUCLEOTIDE SEQUENCE [LARGE SCALE GENOMIC DNA]</scope>
    <source>
        <strain evidence="2">DV1</strain>
        <tissue evidence="2">Whole organism</tissue>
    </source>
</reference>
<feature type="non-terminal residue" evidence="2">
    <location>
        <position position="1"/>
    </location>
</feature>